<dbReference type="RefSeq" id="XP_038079000.1">
    <property type="nucleotide sequence ID" value="XM_038223072.1"/>
</dbReference>
<dbReference type="InterPro" id="IPR048711">
    <property type="entry name" value="WHD_Rv2258c"/>
</dbReference>
<accession>A0A914BSQ1</accession>
<dbReference type="SUPFAM" id="SSF53335">
    <property type="entry name" value="S-adenosyl-L-methionine-dependent methyltransferases"/>
    <property type="match status" value="1"/>
</dbReference>
<feature type="domain" description="S-adenosylmethionine-dependent methyltransferase Rv2258c-like winged HTH" evidence="2">
    <location>
        <begin position="26"/>
        <end position="98"/>
    </location>
</feature>
<dbReference type="OMA" id="QWTDHIE"/>
<sequence length="362" mass="40261">MAANDSNETAAEFLAHTTQQLLDGVVGMGIAMGLETGLFEVMISLGGEPKTSQEIADAGNYKERYVREWLGCMTSARIVSFDSEAERFWLPAHRSGILELKGLALTPPILYGGFHQVAECFKRDGPSGVSSEHYPKFDELMGFMQGPFFRDELVQKVIPSMPQLLKQLNDGIEVLDAGCGIGDSTRIMASHFPKSRFYGLDFSEHAIGSAREAAAQSGLTNVEFTRGDLGEMPADWAGKFGYVFMNFVLHDLPYPAKAVREMYRVLWPGGTLSLIETNGYSKLSDNLTKYEDQGRVNVEYTYSLYNCMPTSLVWEGGDGFGAFWGREEVQKMLEKFKFEVVSVIEVTTDALHLMCRKPSTHE</sequence>
<reference evidence="3" key="1">
    <citation type="submission" date="2022-11" db="UniProtKB">
        <authorList>
            <consortium name="EnsemblMetazoa"/>
        </authorList>
    </citation>
    <scope>IDENTIFICATION</scope>
</reference>
<evidence type="ECO:0000313" key="3">
    <source>
        <dbReference type="EnsemblMetazoa" id="XP_038079000.1"/>
    </source>
</evidence>
<dbReference type="Pfam" id="PF21320">
    <property type="entry name" value="WHD_Rv2258c"/>
    <property type="match status" value="1"/>
</dbReference>
<evidence type="ECO:0008006" key="5">
    <source>
        <dbReference type="Google" id="ProtNLM"/>
    </source>
</evidence>
<dbReference type="InterPro" id="IPR053173">
    <property type="entry name" value="SAM-binding_MTase"/>
</dbReference>
<dbReference type="CDD" id="cd02440">
    <property type="entry name" value="AdoMet_MTases"/>
    <property type="match status" value="1"/>
</dbReference>
<protein>
    <recommendedName>
        <fullName evidence="5">Methyltransferase domain-containing protein</fullName>
    </recommendedName>
</protein>
<dbReference type="PANTHER" id="PTHR45128">
    <property type="entry name" value="METHYLTRANSFERASE TYPE 11"/>
    <property type="match status" value="1"/>
</dbReference>
<dbReference type="SUPFAM" id="SSF46785">
    <property type="entry name" value="Winged helix' DNA-binding domain"/>
    <property type="match status" value="1"/>
</dbReference>
<dbReference type="Pfam" id="PF13847">
    <property type="entry name" value="Methyltransf_31"/>
    <property type="match status" value="1"/>
</dbReference>
<dbReference type="AlphaFoldDB" id="A0A914BSQ1"/>
<organism evidence="3 4">
    <name type="scientific">Patiria miniata</name>
    <name type="common">Bat star</name>
    <name type="synonym">Asterina miniata</name>
    <dbReference type="NCBI Taxonomy" id="46514"/>
    <lineage>
        <taxon>Eukaryota</taxon>
        <taxon>Metazoa</taxon>
        <taxon>Echinodermata</taxon>
        <taxon>Eleutherozoa</taxon>
        <taxon>Asterozoa</taxon>
        <taxon>Asteroidea</taxon>
        <taxon>Valvatacea</taxon>
        <taxon>Valvatida</taxon>
        <taxon>Asterinidae</taxon>
        <taxon>Patiria</taxon>
    </lineage>
</organism>
<dbReference type="InterPro" id="IPR029063">
    <property type="entry name" value="SAM-dependent_MTases_sf"/>
</dbReference>
<dbReference type="InterPro" id="IPR036390">
    <property type="entry name" value="WH_DNA-bd_sf"/>
</dbReference>
<keyword evidence="4" id="KW-1185">Reference proteome</keyword>
<dbReference type="PANTHER" id="PTHR45128:SF1">
    <property type="entry name" value="S-ADENOSYLMETHIONINE-DEPENDENT METHYLTRANSFERASE RV2258C"/>
    <property type="match status" value="1"/>
</dbReference>
<evidence type="ECO:0000259" key="2">
    <source>
        <dbReference type="Pfam" id="PF21320"/>
    </source>
</evidence>
<dbReference type="InterPro" id="IPR025714">
    <property type="entry name" value="Methyltranfer_dom"/>
</dbReference>
<dbReference type="GeneID" id="119746241"/>
<evidence type="ECO:0000313" key="4">
    <source>
        <dbReference type="Proteomes" id="UP000887568"/>
    </source>
</evidence>
<dbReference type="Gene3D" id="3.40.50.150">
    <property type="entry name" value="Vaccinia Virus protein VP39"/>
    <property type="match status" value="1"/>
</dbReference>
<feature type="domain" description="Methyltransferase" evidence="1">
    <location>
        <begin position="169"/>
        <end position="289"/>
    </location>
</feature>
<dbReference type="EnsemblMetazoa" id="XM_038223072.1">
    <property type="protein sequence ID" value="XP_038079000.1"/>
    <property type="gene ID" value="LOC119746241"/>
</dbReference>
<evidence type="ECO:0000259" key="1">
    <source>
        <dbReference type="Pfam" id="PF13847"/>
    </source>
</evidence>
<dbReference type="OrthoDB" id="565050at2759"/>
<dbReference type="Proteomes" id="UP000887568">
    <property type="component" value="Unplaced"/>
</dbReference>
<proteinExistence type="predicted"/>
<name>A0A914BSQ1_PATMI</name>